<comment type="caution">
    <text evidence="2">The sequence shown here is derived from an EMBL/GenBank/DDBJ whole genome shotgun (WGS) entry which is preliminary data.</text>
</comment>
<keyword evidence="1" id="KW-0472">Membrane</keyword>
<keyword evidence="3" id="KW-1185">Reference proteome</keyword>
<evidence type="ECO:0000313" key="3">
    <source>
        <dbReference type="Proteomes" id="UP001152747"/>
    </source>
</evidence>
<dbReference type="EMBL" id="CANHGI010000006">
    <property type="protein sequence ID" value="CAI5455219.1"/>
    <property type="molecule type" value="Genomic_DNA"/>
</dbReference>
<keyword evidence="1" id="KW-1133">Transmembrane helix</keyword>
<sequence length="127" mass="14749">MKLQFNFPQPIEHRFKTLNNQNPEIEMNKTLDIDDILEEELKVQIILPEPEERDQDEKNQPADKIVVDNPATIIDVENQDTPIQQESENTRSTCKVKLMIAFCYSVYCFILMLMVLYSMGNDIQGAV</sequence>
<keyword evidence="1" id="KW-0812">Transmembrane</keyword>
<dbReference type="Proteomes" id="UP001152747">
    <property type="component" value="Unassembled WGS sequence"/>
</dbReference>
<gene>
    <name evidence="2" type="ORF">CAMP_LOCUS17856</name>
</gene>
<organism evidence="2 3">
    <name type="scientific">Caenorhabditis angaria</name>
    <dbReference type="NCBI Taxonomy" id="860376"/>
    <lineage>
        <taxon>Eukaryota</taxon>
        <taxon>Metazoa</taxon>
        <taxon>Ecdysozoa</taxon>
        <taxon>Nematoda</taxon>
        <taxon>Chromadorea</taxon>
        <taxon>Rhabditida</taxon>
        <taxon>Rhabditina</taxon>
        <taxon>Rhabditomorpha</taxon>
        <taxon>Rhabditoidea</taxon>
        <taxon>Rhabditidae</taxon>
        <taxon>Peloderinae</taxon>
        <taxon>Caenorhabditis</taxon>
    </lineage>
</organism>
<name>A0A9P1J5A6_9PELO</name>
<proteinExistence type="predicted"/>
<feature type="transmembrane region" description="Helical" evidence="1">
    <location>
        <begin position="98"/>
        <end position="119"/>
    </location>
</feature>
<accession>A0A9P1J5A6</accession>
<evidence type="ECO:0000256" key="1">
    <source>
        <dbReference type="SAM" id="Phobius"/>
    </source>
</evidence>
<reference evidence="2" key="1">
    <citation type="submission" date="2022-11" db="EMBL/GenBank/DDBJ databases">
        <authorList>
            <person name="Kikuchi T."/>
        </authorList>
    </citation>
    <scope>NUCLEOTIDE SEQUENCE</scope>
    <source>
        <strain evidence="2">PS1010</strain>
    </source>
</reference>
<dbReference type="AlphaFoldDB" id="A0A9P1J5A6"/>
<protein>
    <submittedName>
        <fullName evidence="2">Uncharacterized protein</fullName>
    </submittedName>
</protein>
<evidence type="ECO:0000313" key="2">
    <source>
        <dbReference type="EMBL" id="CAI5455219.1"/>
    </source>
</evidence>